<protein>
    <submittedName>
        <fullName evidence="1">Uncharacterized protein</fullName>
    </submittedName>
</protein>
<accession>A0A9D0ZPM6</accession>
<evidence type="ECO:0000313" key="1">
    <source>
        <dbReference type="EMBL" id="HIQ90314.1"/>
    </source>
</evidence>
<comment type="caution">
    <text evidence="1">The sequence shown here is derived from an EMBL/GenBank/DDBJ whole genome shotgun (WGS) entry which is preliminary data.</text>
</comment>
<reference evidence="1" key="2">
    <citation type="journal article" date="2021" name="PeerJ">
        <title>Extensive microbial diversity within the chicken gut microbiome revealed by metagenomics and culture.</title>
        <authorList>
            <person name="Gilroy R."/>
            <person name="Ravi A."/>
            <person name="Getino M."/>
            <person name="Pursley I."/>
            <person name="Horton D.L."/>
            <person name="Alikhan N.F."/>
            <person name="Baker D."/>
            <person name="Gharbi K."/>
            <person name="Hall N."/>
            <person name="Watson M."/>
            <person name="Adriaenssens E.M."/>
            <person name="Foster-Nyarko E."/>
            <person name="Jarju S."/>
            <person name="Secka A."/>
            <person name="Antonio M."/>
            <person name="Oren A."/>
            <person name="Chaudhuri R.R."/>
            <person name="La Ragione R."/>
            <person name="Hildebrand F."/>
            <person name="Pallen M.J."/>
        </authorList>
    </citation>
    <scope>NUCLEOTIDE SEQUENCE</scope>
    <source>
        <strain evidence="1">CHK147-3167</strain>
    </source>
</reference>
<reference evidence="1" key="1">
    <citation type="submission" date="2020-10" db="EMBL/GenBank/DDBJ databases">
        <authorList>
            <person name="Gilroy R."/>
        </authorList>
    </citation>
    <scope>NUCLEOTIDE SEQUENCE</scope>
    <source>
        <strain evidence="1">CHK147-3167</strain>
    </source>
</reference>
<name>A0A9D0ZPM6_9FIRM</name>
<gene>
    <name evidence="1" type="ORF">IAB27_01605</name>
</gene>
<sequence length="120" mass="14505">MEIKDIYDRDNREKYKEIINMIEDLYLDLFRIMLDYKNVSYINEEDDFEYLDSLVRLTYPQFSQSLIECSVSRNEPNHTYLDVINTLLSTYTHLKKMYNDAEFEKKYLECNPNSGDDIVE</sequence>
<dbReference type="AlphaFoldDB" id="A0A9D0ZPM6"/>
<organism evidence="1 2">
    <name type="scientific">Candidatus Coprosoma intestinipullorum</name>
    <dbReference type="NCBI Taxonomy" id="2840752"/>
    <lineage>
        <taxon>Bacteria</taxon>
        <taxon>Bacillati</taxon>
        <taxon>Bacillota</taxon>
        <taxon>Bacillota incertae sedis</taxon>
        <taxon>Candidatus Coprosoma</taxon>
    </lineage>
</organism>
<dbReference type="Proteomes" id="UP000886786">
    <property type="component" value="Unassembled WGS sequence"/>
</dbReference>
<evidence type="ECO:0000313" key="2">
    <source>
        <dbReference type="Proteomes" id="UP000886786"/>
    </source>
</evidence>
<dbReference type="EMBL" id="DVFV01000031">
    <property type="protein sequence ID" value="HIQ90314.1"/>
    <property type="molecule type" value="Genomic_DNA"/>
</dbReference>
<proteinExistence type="predicted"/>